<organism evidence="1 2">
    <name type="scientific">Ignelater luminosus</name>
    <name type="common">Cucubano</name>
    <name type="synonym">Pyrophorus luminosus</name>
    <dbReference type="NCBI Taxonomy" id="2038154"/>
    <lineage>
        <taxon>Eukaryota</taxon>
        <taxon>Metazoa</taxon>
        <taxon>Ecdysozoa</taxon>
        <taxon>Arthropoda</taxon>
        <taxon>Hexapoda</taxon>
        <taxon>Insecta</taxon>
        <taxon>Pterygota</taxon>
        <taxon>Neoptera</taxon>
        <taxon>Endopterygota</taxon>
        <taxon>Coleoptera</taxon>
        <taxon>Polyphaga</taxon>
        <taxon>Elateriformia</taxon>
        <taxon>Elateroidea</taxon>
        <taxon>Elateridae</taxon>
        <taxon>Agrypninae</taxon>
        <taxon>Pyrophorini</taxon>
        <taxon>Ignelater</taxon>
    </lineage>
</organism>
<comment type="caution">
    <text evidence="1">The sequence shown here is derived from an EMBL/GenBank/DDBJ whole genome shotgun (WGS) entry which is preliminary data.</text>
</comment>
<dbReference type="Proteomes" id="UP000801492">
    <property type="component" value="Unassembled WGS sequence"/>
</dbReference>
<reference evidence="1" key="1">
    <citation type="submission" date="2019-08" db="EMBL/GenBank/DDBJ databases">
        <title>The genome of the North American firefly Photinus pyralis.</title>
        <authorList>
            <consortium name="Photinus pyralis genome working group"/>
            <person name="Fallon T.R."/>
            <person name="Sander Lower S.E."/>
            <person name="Weng J.-K."/>
        </authorList>
    </citation>
    <scope>NUCLEOTIDE SEQUENCE</scope>
    <source>
        <strain evidence="1">TRF0915ILg1</strain>
        <tissue evidence="1">Whole body</tissue>
    </source>
</reference>
<evidence type="ECO:0000313" key="1">
    <source>
        <dbReference type="EMBL" id="KAF2894916.1"/>
    </source>
</evidence>
<proteinExistence type="predicted"/>
<sequence>MKITREEVAMAVTLMEDDLTVRYAACAVGKPEATVHKALQRYRETHIYSQLCCLGRSSAQTVRQTDEWFEGTDDTCPRIDLHGTAQTSIFRSSTNLDRRVLSLDESRFCFRLPDGRHRVGRRWDERISAASVVQKEMF</sequence>
<protein>
    <submittedName>
        <fullName evidence="1">Uncharacterized protein</fullName>
    </submittedName>
</protein>
<dbReference type="EMBL" id="VTPC01006429">
    <property type="protein sequence ID" value="KAF2894916.1"/>
    <property type="molecule type" value="Genomic_DNA"/>
</dbReference>
<keyword evidence="2" id="KW-1185">Reference proteome</keyword>
<dbReference type="AlphaFoldDB" id="A0A8K0GDE4"/>
<name>A0A8K0GDE4_IGNLU</name>
<evidence type="ECO:0000313" key="2">
    <source>
        <dbReference type="Proteomes" id="UP000801492"/>
    </source>
</evidence>
<accession>A0A8K0GDE4</accession>
<gene>
    <name evidence="1" type="ORF">ILUMI_11258</name>
</gene>